<organism evidence="7 8">
    <name type="scientific">Symbiobacterium terraclitae</name>
    <dbReference type="NCBI Taxonomy" id="557451"/>
    <lineage>
        <taxon>Bacteria</taxon>
        <taxon>Bacillati</taxon>
        <taxon>Bacillota</taxon>
        <taxon>Clostridia</taxon>
        <taxon>Eubacteriales</taxon>
        <taxon>Symbiobacteriaceae</taxon>
        <taxon>Symbiobacterium</taxon>
    </lineage>
</organism>
<comment type="caution">
    <text evidence="7">The sequence shown here is derived from an EMBL/GenBank/DDBJ whole genome shotgun (WGS) entry which is preliminary data.</text>
</comment>
<dbReference type="InterPro" id="IPR050490">
    <property type="entry name" value="Bact_solute-bd_prot1"/>
</dbReference>
<comment type="subcellular location">
    <subcellularLocation>
        <location evidence="1">Cell envelope</location>
    </subcellularLocation>
</comment>
<dbReference type="RefSeq" id="WP_245302924.1">
    <property type="nucleotide sequence ID" value="NZ_JAGGLG010000040.1"/>
</dbReference>
<dbReference type="Proteomes" id="UP001519289">
    <property type="component" value="Unassembled WGS sequence"/>
</dbReference>
<feature type="region of interest" description="Disordered" evidence="5">
    <location>
        <begin position="30"/>
        <end position="56"/>
    </location>
</feature>
<dbReference type="PANTHER" id="PTHR43649:SF31">
    <property type="entry name" value="SN-GLYCEROL-3-PHOSPHATE-BINDING PERIPLASMIC PROTEIN UGPB"/>
    <property type="match status" value="1"/>
</dbReference>
<feature type="compositionally biased region" description="Gly residues" evidence="5">
    <location>
        <begin position="30"/>
        <end position="50"/>
    </location>
</feature>
<dbReference type="CDD" id="cd14748">
    <property type="entry name" value="PBP2_UgpB"/>
    <property type="match status" value="1"/>
</dbReference>
<protein>
    <submittedName>
        <fullName evidence="7">Sn-glycerol 3-phosphate transport system substrate-binding protein</fullName>
    </submittedName>
</protein>
<feature type="chain" id="PRO_5046503341" evidence="6">
    <location>
        <begin position="24"/>
        <end position="469"/>
    </location>
</feature>
<evidence type="ECO:0000313" key="8">
    <source>
        <dbReference type="Proteomes" id="UP001519289"/>
    </source>
</evidence>
<evidence type="ECO:0000256" key="2">
    <source>
        <dbReference type="ARBA" id="ARBA00008520"/>
    </source>
</evidence>
<keyword evidence="3" id="KW-0813">Transport</keyword>
<dbReference type="Gene3D" id="3.40.190.10">
    <property type="entry name" value="Periplasmic binding protein-like II"/>
    <property type="match status" value="2"/>
</dbReference>
<evidence type="ECO:0000256" key="4">
    <source>
        <dbReference type="ARBA" id="ARBA00022729"/>
    </source>
</evidence>
<keyword evidence="8" id="KW-1185">Reference proteome</keyword>
<feature type="signal peptide" evidence="6">
    <location>
        <begin position="1"/>
        <end position="23"/>
    </location>
</feature>
<evidence type="ECO:0000256" key="6">
    <source>
        <dbReference type="SAM" id="SignalP"/>
    </source>
</evidence>
<name>A0ABS4JWR9_9FIRM</name>
<keyword evidence="4 6" id="KW-0732">Signal</keyword>
<comment type="similarity">
    <text evidence="2">Belongs to the bacterial solute-binding protein 1 family.</text>
</comment>
<gene>
    <name evidence="7" type="ORF">J2Z79_003411</name>
</gene>
<evidence type="ECO:0000256" key="3">
    <source>
        <dbReference type="ARBA" id="ARBA00022448"/>
    </source>
</evidence>
<dbReference type="PROSITE" id="PS51257">
    <property type="entry name" value="PROKAR_LIPOPROTEIN"/>
    <property type="match status" value="1"/>
</dbReference>
<dbReference type="EMBL" id="JAGGLG010000040">
    <property type="protein sequence ID" value="MBP2019964.1"/>
    <property type="molecule type" value="Genomic_DNA"/>
</dbReference>
<dbReference type="Pfam" id="PF13416">
    <property type="entry name" value="SBP_bac_8"/>
    <property type="match status" value="1"/>
</dbReference>
<sequence length="469" mass="50981">MTRRTRRTGMILTALLLAISLLAGCGGSGGTGGTSSDGGSGGTQTSGGGQQQAAPQSGEKVKVVFWHAMGGKNGEAVDYLVQKFNSSQDRIVVEAAYQGTYDEALQKLKAAGPEGPTLMQVYEIGSRFMIDSGLITPMQDFIDAENYSIADLEPNILGYYTFDGRLYSMPFNTSTPIVYYNKDAFREAGLDPENPPKTMEEFHEYARKLTKTEGGDTRYGAGIAWYGWFFEQFLAVQGAHYVDNDNGRAAKATRATINTPEGQKILAWLQAMIDDGSAVNLGRKTSDTQAAFSAGRIAMTLDSTAVLSTILSGVGDKFEVGTAFLPRPQGIDGGVIIGGASVWITNVRPKEEQQAAWEFVKWLVEPEQQAEWSIRTGYFPVRKAAYDQQILKEWHAQRPQFTTAIEQLRASKLTTATQGAVIGTFPQARQIVEAAMEAVVLGQKTPEQALAEAEAEITKGIEQYNLTTR</sequence>
<evidence type="ECO:0000256" key="5">
    <source>
        <dbReference type="SAM" id="MobiDB-lite"/>
    </source>
</evidence>
<dbReference type="InterPro" id="IPR006059">
    <property type="entry name" value="SBP"/>
</dbReference>
<proteinExistence type="inferred from homology"/>
<evidence type="ECO:0000313" key="7">
    <source>
        <dbReference type="EMBL" id="MBP2019964.1"/>
    </source>
</evidence>
<reference evidence="7 8" key="1">
    <citation type="submission" date="2021-03" db="EMBL/GenBank/DDBJ databases">
        <title>Genomic Encyclopedia of Type Strains, Phase IV (KMG-IV): sequencing the most valuable type-strain genomes for metagenomic binning, comparative biology and taxonomic classification.</title>
        <authorList>
            <person name="Goeker M."/>
        </authorList>
    </citation>
    <scope>NUCLEOTIDE SEQUENCE [LARGE SCALE GENOMIC DNA]</scope>
    <source>
        <strain evidence="7 8">DSM 27138</strain>
    </source>
</reference>
<evidence type="ECO:0000256" key="1">
    <source>
        <dbReference type="ARBA" id="ARBA00004196"/>
    </source>
</evidence>
<accession>A0ABS4JWR9</accession>
<dbReference type="PANTHER" id="PTHR43649">
    <property type="entry name" value="ARABINOSE-BINDING PROTEIN-RELATED"/>
    <property type="match status" value="1"/>
</dbReference>
<dbReference type="SUPFAM" id="SSF53850">
    <property type="entry name" value="Periplasmic binding protein-like II"/>
    <property type="match status" value="1"/>
</dbReference>